<keyword evidence="3" id="KW-1185">Reference proteome</keyword>
<evidence type="ECO:0000313" key="3">
    <source>
        <dbReference type="Proteomes" id="UP000005952"/>
    </source>
</evidence>
<evidence type="ECO:0000256" key="1">
    <source>
        <dbReference type="ARBA" id="ARBA00044755"/>
    </source>
</evidence>
<dbReference type="KEGG" id="hdt:HYPDE_32748"/>
<organism evidence="2 3">
    <name type="scientific">Hyphomicrobium denitrificans 1NES1</name>
    <dbReference type="NCBI Taxonomy" id="670307"/>
    <lineage>
        <taxon>Bacteria</taxon>
        <taxon>Pseudomonadati</taxon>
        <taxon>Pseudomonadota</taxon>
        <taxon>Alphaproteobacteria</taxon>
        <taxon>Hyphomicrobiales</taxon>
        <taxon>Hyphomicrobiaceae</taxon>
        <taxon>Hyphomicrobium</taxon>
    </lineage>
</organism>
<dbReference type="Proteomes" id="UP000005952">
    <property type="component" value="Chromosome"/>
</dbReference>
<dbReference type="InterPro" id="IPR007607">
    <property type="entry name" value="BacA/B"/>
</dbReference>
<evidence type="ECO:0000313" key="2">
    <source>
        <dbReference type="EMBL" id="AGK58222.1"/>
    </source>
</evidence>
<dbReference type="Pfam" id="PF04519">
    <property type="entry name" value="Bactofilin"/>
    <property type="match status" value="1"/>
</dbReference>
<dbReference type="PANTHER" id="PTHR35024">
    <property type="entry name" value="HYPOTHETICAL CYTOSOLIC PROTEIN"/>
    <property type="match status" value="1"/>
</dbReference>
<name>N0B7H3_9HYPH</name>
<comment type="similarity">
    <text evidence="1">Belongs to the bactofilin family.</text>
</comment>
<dbReference type="PANTHER" id="PTHR35024:SF4">
    <property type="entry name" value="POLYMER-FORMING CYTOSKELETAL PROTEIN"/>
    <property type="match status" value="1"/>
</dbReference>
<reference evidence="2 3" key="1">
    <citation type="journal article" date="2013" name="Genome Announc.">
        <title>Genome sequences for three denitrifying bacterial strains isolated from a uranium- and nitrate-contaminated subsurface environment.</title>
        <authorList>
            <person name="Venkatramanan R."/>
            <person name="Prakash O."/>
            <person name="Woyke T."/>
            <person name="Chain P."/>
            <person name="Goodwin L.A."/>
            <person name="Watson D."/>
            <person name="Brooks S."/>
            <person name="Kostka J.E."/>
            <person name="Green S.J."/>
        </authorList>
    </citation>
    <scope>NUCLEOTIDE SEQUENCE [LARGE SCALE GENOMIC DNA]</scope>
    <source>
        <strain evidence="2 3">1NES1</strain>
    </source>
</reference>
<dbReference type="HOGENOM" id="CLU_1658430_0_0_5"/>
<proteinExistence type="inferred from homology"/>
<dbReference type="EMBL" id="CP005587">
    <property type="protein sequence ID" value="AGK58222.1"/>
    <property type="molecule type" value="Genomic_DNA"/>
</dbReference>
<dbReference type="AlphaFoldDB" id="N0B7H3"/>
<evidence type="ECO:0008006" key="4">
    <source>
        <dbReference type="Google" id="ProtNLM"/>
    </source>
</evidence>
<dbReference type="STRING" id="670307.HYPDE_32748"/>
<protein>
    <recommendedName>
        <fullName evidence="4">Polymer-forming cytoskeletal protein</fullName>
    </recommendedName>
</protein>
<dbReference type="eggNOG" id="COG1664">
    <property type="taxonomic scope" value="Bacteria"/>
</dbReference>
<gene>
    <name evidence="2" type="ORF">HYPDE_32748</name>
</gene>
<accession>N0B7H3</accession>
<sequence>MQRDGDCFTIHEIDARKRVRAQLLPSNDATLGAAQLAHHARSTRHNRCRMSYRVFSVPPRVRIRENIDFPGPVVIEGTVLGDVRCMTLTVGERGIVDGTIKADRVTILGEVSGEIFATHLTLKPSSAVAANIFHKHLSLEDGCLFEGNSRRHADPLELA</sequence>